<dbReference type="GO" id="GO:0009253">
    <property type="term" value="P:peptidoglycan catabolic process"/>
    <property type="evidence" value="ECO:0007669"/>
    <property type="project" value="InterPro"/>
</dbReference>
<organism evidence="2 3">
    <name type="scientific">Clostridium beijerinckii (strain ATCC 51743 / NCIMB 8052)</name>
    <name type="common">Clostridium acetobutylicum</name>
    <dbReference type="NCBI Taxonomy" id="290402"/>
    <lineage>
        <taxon>Bacteria</taxon>
        <taxon>Bacillati</taxon>
        <taxon>Bacillota</taxon>
        <taxon>Clostridia</taxon>
        <taxon>Eubacteriales</taxon>
        <taxon>Clostridiaceae</taxon>
        <taxon>Clostridium</taxon>
    </lineage>
</organism>
<dbReference type="InterPro" id="IPR002508">
    <property type="entry name" value="MurNAc-LAA_cat"/>
</dbReference>
<protein>
    <recommendedName>
        <fullName evidence="1">MurNAc-LAA domain-containing protein</fullName>
    </recommendedName>
</protein>
<reference evidence="2 3" key="3">
    <citation type="journal article" date="2012" name="BMC Genomics">
        <title>Genome-wide dynamic transcriptional profiling in clostridium beijerinckii NCIMB 8052 using single-nucleotide resolution RNA-Seq.</title>
        <authorList>
            <person name="Wang Y."/>
            <person name="Li X."/>
            <person name="Mao Y."/>
            <person name="Blaschek H.P."/>
        </authorList>
    </citation>
    <scope>NUCLEOTIDE SEQUENCE [LARGE SCALE GENOMIC DNA]</scope>
    <source>
        <strain evidence="3">ATCC 51743 / NCIMB 8052</strain>
    </source>
</reference>
<dbReference type="HOGENOM" id="CLU_2045561_0_0_9"/>
<accession>A6LWP0</accession>
<name>A6LWP0_CLOB8</name>
<dbReference type="KEGG" id="cbe:Cbei_2616"/>
<dbReference type="Gene3D" id="3.40.630.40">
    <property type="entry name" value="Zn-dependent exopeptidases"/>
    <property type="match status" value="1"/>
</dbReference>
<dbReference type="GO" id="GO:0008745">
    <property type="term" value="F:N-acetylmuramoyl-L-alanine amidase activity"/>
    <property type="evidence" value="ECO:0007669"/>
    <property type="project" value="InterPro"/>
</dbReference>
<dbReference type="SUPFAM" id="SSF53187">
    <property type="entry name" value="Zn-dependent exopeptidases"/>
    <property type="match status" value="1"/>
</dbReference>
<evidence type="ECO:0000313" key="2">
    <source>
        <dbReference type="EMBL" id="ABR34770.1"/>
    </source>
</evidence>
<dbReference type="EMBL" id="CP000721">
    <property type="protein sequence ID" value="ABR34770.1"/>
    <property type="molecule type" value="Genomic_DNA"/>
</dbReference>
<evidence type="ECO:0000313" key="3">
    <source>
        <dbReference type="Proteomes" id="UP000000565"/>
    </source>
</evidence>
<feature type="domain" description="MurNAc-LAA" evidence="1">
    <location>
        <begin position="6"/>
        <end position="100"/>
    </location>
</feature>
<sequence>MINFIIAVGHTASGNIGCGVVDRLDESNCTRAIGALVAEYLKQKGYGVNLLRIDKSNSYSCEDCYERADQANEIANTKYIKLYVEIHINAGGGTGPEVLVFGKSDVIYVLIHILNQVQKK</sequence>
<evidence type="ECO:0000259" key="1">
    <source>
        <dbReference type="Pfam" id="PF01520"/>
    </source>
</evidence>
<dbReference type="Pfam" id="PF01520">
    <property type="entry name" value="Amidase_3"/>
    <property type="match status" value="1"/>
</dbReference>
<proteinExistence type="predicted"/>
<dbReference type="AlphaFoldDB" id="A6LWP0"/>
<reference evidence="2 3" key="2">
    <citation type="journal article" date="2011" name="BMC Genomics">
        <title>Single-nucleotide resolution analysis of the transcriptome structure of Clostridium beijerinckii NCIMB 8052 using RNA-Seq.</title>
        <authorList>
            <person name="Wang Y."/>
            <person name="Li X."/>
            <person name="Mao Y."/>
            <person name="Blaschek H.P."/>
        </authorList>
    </citation>
    <scope>NUCLEOTIDE SEQUENCE [LARGE SCALE GENOMIC DNA]</scope>
    <source>
        <strain evidence="3">ATCC 51743 / NCIMB 8052</strain>
    </source>
</reference>
<dbReference type="Proteomes" id="UP000000565">
    <property type="component" value="Chromosome"/>
</dbReference>
<dbReference type="eggNOG" id="COG0860">
    <property type="taxonomic scope" value="Bacteria"/>
</dbReference>
<reference evidence="2 3" key="1">
    <citation type="submission" date="2007-06" db="EMBL/GenBank/DDBJ databases">
        <title>Complete sequence of Clostridium beijerinckii NCIMB 8052.</title>
        <authorList>
            <consortium name="US DOE Joint Genome Institute"/>
            <person name="Copeland A."/>
            <person name="Lucas S."/>
            <person name="Lapidus A."/>
            <person name="Barry K."/>
            <person name="Detter J.C."/>
            <person name="Glavina del Rio T."/>
            <person name="Hammon N."/>
            <person name="Israni S."/>
            <person name="Dalin E."/>
            <person name="Tice H."/>
            <person name="Pitluck S."/>
            <person name="Sims D."/>
            <person name="Brettin T."/>
            <person name="Bruce D."/>
            <person name="Tapia R."/>
            <person name="Brainard J."/>
            <person name="Schmutz J."/>
            <person name="Larimer F."/>
            <person name="Land M."/>
            <person name="Hauser L."/>
            <person name="Kyrpides N."/>
            <person name="Mikhailova N."/>
            <person name="Bennet G."/>
            <person name="Cann I."/>
            <person name="Chen J.-S."/>
            <person name="Contreras A.L."/>
            <person name="Jones D."/>
            <person name="Kashket E."/>
            <person name="Mitchell W."/>
            <person name="Stoddard S."/>
            <person name="Schwarz W."/>
            <person name="Qureshi N."/>
            <person name="Young M."/>
            <person name="Shi Z."/>
            <person name="Ezeji T."/>
            <person name="White B."/>
            <person name="Blaschek H."/>
            <person name="Richardson P."/>
        </authorList>
    </citation>
    <scope>NUCLEOTIDE SEQUENCE [LARGE SCALE GENOMIC DNA]</scope>
    <source>
        <strain evidence="3">ATCC 51743 / NCIMB 8052</strain>
    </source>
</reference>
<gene>
    <name evidence="2" type="ordered locus">Cbei_2616</name>
</gene>